<sequence length="154" mass="17055">MKDQIGSRSIASACALALLLLAQLPGSARGQAVYKCVAKGRPPSYQSQPCPSSSRIAAIREYRPEAPPTHEQLLERRRREAQGRQDSAYLSRIAGTDRQAGRQRDSARGHVLPTGGNACESAKRDRDAWERRVGLSRSYDALRAWNDTVHRACR</sequence>
<comment type="caution">
    <text evidence="3">The sequence shown here is derived from an EMBL/GenBank/DDBJ whole genome shotgun (WGS) entry which is preliminary data.</text>
</comment>
<feature type="signal peptide" evidence="2">
    <location>
        <begin position="1"/>
        <end position="28"/>
    </location>
</feature>
<organism evidence="3 4">
    <name type="scientific">Lysobacter koreensis</name>
    <dbReference type="NCBI Taxonomy" id="266122"/>
    <lineage>
        <taxon>Bacteria</taxon>
        <taxon>Pseudomonadati</taxon>
        <taxon>Pseudomonadota</taxon>
        <taxon>Gammaproteobacteria</taxon>
        <taxon>Lysobacterales</taxon>
        <taxon>Lysobacteraceae</taxon>
        <taxon>Lysobacter</taxon>
    </lineage>
</organism>
<dbReference type="EMBL" id="JBHTIH010000002">
    <property type="protein sequence ID" value="MFD0738111.1"/>
    <property type="molecule type" value="Genomic_DNA"/>
</dbReference>
<evidence type="ECO:0000256" key="1">
    <source>
        <dbReference type="SAM" id="MobiDB-lite"/>
    </source>
</evidence>
<evidence type="ECO:0000313" key="4">
    <source>
        <dbReference type="Proteomes" id="UP001597090"/>
    </source>
</evidence>
<evidence type="ECO:0000256" key="2">
    <source>
        <dbReference type="SAM" id="SignalP"/>
    </source>
</evidence>
<protein>
    <recommendedName>
        <fullName evidence="5">DUF4124 domain-containing protein</fullName>
    </recommendedName>
</protein>
<proteinExistence type="predicted"/>
<feature type="chain" id="PRO_5045497166" description="DUF4124 domain-containing protein" evidence="2">
    <location>
        <begin position="29"/>
        <end position="154"/>
    </location>
</feature>
<dbReference type="Proteomes" id="UP001597090">
    <property type="component" value="Unassembled WGS sequence"/>
</dbReference>
<feature type="region of interest" description="Disordered" evidence="1">
    <location>
        <begin position="76"/>
        <end position="126"/>
    </location>
</feature>
<dbReference type="RefSeq" id="WP_386811052.1">
    <property type="nucleotide sequence ID" value="NZ_JBHTIH010000002.1"/>
</dbReference>
<accession>A0ABW2YMR6</accession>
<evidence type="ECO:0000313" key="3">
    <source>
        <dbReference type="EMBL" id="MFD0738111.1"/>
    </source>
</evidence>
<reference evidence="4" key="1">
    <citation type="journal article" date="2019" name="Int. J. Syst. Evol. Microbiol.">
        <title>The Global Catalogue of Microorganisms (GCM) 10K type strain sequencing project: providing services to taxonomists for standard genome sequencing and annotation.</title>
        <authorList>
            <consortium name="The Broad Institute Genomics Platform"/>
            <consortium name="The Broad Institute Genome Sequencing Center for Infectious Disease"/>
            <person name="Wu L."/>
            <person name="Ma J."/>
        </authorList>
    </citation>
    <scope>NUCLEOTIDE SEQUENCE [LARGE SCALE GENOMIC DNA]</scope>
    <source>
        <strain evidence="4">CCUG 55491</strain>
    </source>
</reference>
<feature type="compositionally biased region" description="Basic and acidic residues" evidence="1">
    <location>
        <begin position="99"/>
        <end position="108"/>
    </location>
</feature>
<name>A0ABW2YMR6_9GAMM</name>
<evidence type="ECO:0008006" key="5">
    <source>
        <dbReference type="Google" id="ProtNLM"/>
    </source>
</evidence>
<gene>
    <name evidence="3" type="ORF">ACFQZQ_02245</name>
</gene>
<keyword evidence="4" id="KW-1185">Reference proteome</keyword>
<keyword evidence="2" id="KW-0732">Signal</keyword>